<organism evidence="1 2">
    <name type="scientific">Streptomyces glaucescens</name>
    <dbReference type="NCBI Taxonomy" id="1907"/>
    <lineage>
        <taxon>Bacteria</taxon>
        <taxon>Bacillati</taxon>
        <taxon>Actinomycetota</taxon>
        <taxon>Actinomycetes</taxon>
        <taxon>Kitasatosporales</taxon>
        <taxon>Streptomycetaceae</taxon>
        <taxon>Streptomyces</taxon>
    </lineage>
</organism>
<dbReference type="KEGG" id="sgu:SGLAU_31305"/>
<accession>A0A089XLS9</accession>
<proteinExistence type="predicted"/>
<dbReference type="HOGENOM" id="CLU_3012323_0_0_11"/>
<dbReference type="AlphaFoldDB" id="A0A089XLS9"/>
<sequence length="56" mass="5605">MEPDGLIILSGVALGATPVGPAVCGPPRAIPRRPRETSLIAVAAVAGLTGFRAARL</sequence>
<evidence type="ECO:0000313" key="2">
    <source>
        <dbReference type="Proteomes" id="UP000029482"/>
    </source>
</evidence>
<name>A0A089XLS9_STRGA</name>
<protein>
    <submittedName>
        <fullName evidence="1">Uncharacterized protein</fullName>
    </submittedName>
</protein>
<gene>
    <name evidence="1" type="ORF">SGLAU_31305</name>
</gene>
<keyword evidence="2" id="KW-1185">Reference proteome</keyword>
<reference evidence="2" key="1">
    <citation type="journal article" date="2015" name="J. Biotechnol.">
        <title>Complete genome sequence of the actinobacterium Streptomyces glaucescens GLA.O (DSM 40922) consisting of a linear chromosome and one linear plasmid.</title>
        <authorList>
            <person name="Ortseifen V."/>
            <person name="Winkler A."/>
            <person name="Albersmeier A."/>
            <person name="Wendler S."/>
            <person name="Puhler A."/>
            <person name="Kalinowski J."/>
            <person name="Ruckert C."/>
        </authorList>
    </citation>
    <scope>NUCLEOTIDE SEQUENCE [LARGE SCALE GENOMIC DNA]</scope>
    <source>
        <strain evidence="2">DSM 40922 / GLA O</strain>
    </source>
</reference>
<dbReference type="EMBL" id="CP009438">
    <property type="protein sequence ID" value="AIS02195.1"/>
    <property type="molecule type" value="Genomic_DNA"/>
</dbReference>
<dbReference type="STRING" id="1907.SGLAU_31305"/>
<dbReference type="Proteomes" id="UP000029482">
    <property type="component" value="Chromosome"/>
</dbReference>
<evidence type="ECO:0000313" key="1">
    <source>
        <dbReference type="EMBL" id="AIS02195.1"/>
    </source>
</evidence>